<feature type="compositionally biased region" description="Low complexity" evidence="1">
    <location>
        <begin position="173"/>
        <end position="186"/>
    </location>
</feature>
<evidence type="ECO:0000313" key="3">
    <source>
        <dbReference type="EMBL" id="BCB85003.1"/>
    </source>
</evidence>
<dbReference type="Pfam" id="PF04167">
    <property type="entry name" value="DUF402"/>
    <property type="match status" value="1"/>
</dbReference>
<sequence>MELFAPGMVIDRREVLHGRTWLVTPVRVVWDSEDILVTYLAEGTPLLFPEHPFGRHPWHGRDRWTGTSLLQVHRRGDAYSVWAFFQDGAFTGWYVNFEAPIRRWEQGFDTVDHGVDIWIPGGGAQWQWKDRADVTTLVQLGRLTQDEADAVWTETEKVAAALDRGERWWSPWDGWTPDPTWPVPDADSSRARLSTPK</sequence>
<evidence type="ECO:0000256" key="1">
    <source>
        <dbReference type="SAM" id="MobiDB-lite"/>
    </source>
</evidence>
<dbReference type="InterPro" id="IPR007295">
    <property type="entry name" value="DUF402"/>
</dbReference>
<accession>A0A6F8YG39</accession>
<dbReference type="KEGG" id="psuu:Psuf_023160"/>
<dbReference type="Proteomes" id="UP000503011">
    <property type="component" value="Chromosome"/>
</dbReference>
<evidence type="ECO:0000259" key="2">
    <source>
        <dbReference type="Pfam" id="PF04167"/>
    </source>
</evidence>
<dbReference type="RefSeq" id="WP_173156448.1">
    <property type="nucleotide sequence ID" value="NZ_AP022871.1"/>
</dbReference>
<protein>
    <recommendedName>
        <fullName evidence="2">DUF402 domain-containing protein</fullName>
    </recommendedName>
</protein>
<reference evidence="3 4" key="2">
    <citation type="submission" date="2020-03" db="EMBL/GenBank/DDBJ databases">
        <authorList>
            <person name="Ichikawa N."/>
            <person name="Kimura A."/>
            <person name="Kitahashi Y."/>
            <person name="Uohara A."/>
        </authorList>
    </citation>
    <scope>NUCLEOTIDE SEQUENCE [LARGE SCALE GENOMIC DNA]</scope>
    <source>
        <strain evidence="3 4">NBRC 105367</strain>
    </source>
</reference>
<reference evidence="3 4" key="1">
    <citation type="submission" date="2020-03" db="EMBL/GenBank/DDBJ databases">
        <title>Whole genome shotgun sequence of Phytohabitans suffuscus NBRC 105367.</title>
        <authorList>
            <person name="Komaki H."/>
            <person name="Tamura T."/>
        </authorList>
    </citation>
    <scope>NUCLEOTIDE SEQUENCE [LARGE SCALE GENOMIC DNA]</scope>
    <source>
        <strain evidence="3 4">NBRC 105367</strain>
    </source>
</reference>
<dbReference type="SUPFAM" id="SSF159234">
    <property type="entry name" value="FomD-like"/>
    <property type="match status" value="1"/>
</dbReference>
<organism evidence="3 4">
    <name type="scientific">Phytohabitans suffuscus</name>
    <dbReference type="NCBI Taxonomy" id="624315"/>
    <lineage>
        <taxon>Bacteria</taxon>
        <taxon>Bacillati</taxon>
        <taxon>Actinomycetota</taxon>
        <taxon>Actinomycetes</taxon>
        <taxon>Micromonosporales</taxon>
        <taxon>Micromonosporaceae</taxon>
    </lineage>
</organism>
<proteinExistence type="predicted"/>
<dbReference type="AlphaFoldDB" id="A0A6F8YG39"/>
<name>A0A6F8YG39_9ACTN</name>
<feature type="domain" description="DUF402" evidence="2">
    <location>
        <begin position="54"/>
        <end position="166"/>
    </location>
</feature>
<keyword evidence="4" id="KW-1185">Reference proteome</keyword>
<evidence type="ECO:0000313" key="4">
    <source>
        <dbReference type="Proteomes" id="UP000503011"/>
    </source>
</evidence>
<dbReference type="InterPro" id="IPR035930">
    <property type="entry name" value="FomD-like_sf"/>
</dbReference>
<dbReference type="EMBL" id="AP022871">
    <property type="protein sequence ID" value="BCB85003.1"/>
    <property type="molecule type" value="Genomic_DNA"/>
</dbReference>
<feature type="region of interest" description="Disordered" evidence="1">
    <location>
        <begin position="173"/>
        <end position="197"/>
    </location>
</feature>
<gene>
    <name evidence="3" type="ORF">Psuf_023160</name>
</gene>
<dbReference type="Gene3D" id="2.40.380.10">
    <property type="entry name" value="FomD-like"/>
    <property type="match status" value="1"/>
</dbReference>